<dbReference type="InterPro" id="IPR002575">
    <property type="entry name" value="Aminoglycoside_PTrfase"/>
</dbReference>
<comment type="caution">
    <text evidence="2">The sequence shown here is derived from an EMBL/GenBank/DDBJ whole genome shotgun (WGS) entry which is preliminary data.</text>
</comment>
<evidence type="ECO:0000259" key="1">
    <source>
        <dbReference type="Pfam" id="PF01636"/>
    </source>
</evidence>
<dbReference type="SUPFAM" id="SSF56112">
    <property type="entry name" value="Protein kinase-like (PK-like)"/>
    <property type="match status" value="1"/>
</dbReference>
<dbReference type="PANTHER" id="PTHR21310:SF55">
    <property type="entry name" value="AMINOGLYCOSIDE PHOSPHOTRANSFERASE DOMAIN-CONTAINING PROTEIN"/>
    <property type="match status" value="1"/>
</dbReference>
<accession>A0ABR4P9S1</accession>
<evidence type="ECO:0000313" key="3">
    <source>
        <dbReference type="Proteomes" id="UP001629113"/>
    </source>
</evidence>
<dbReference type="Pfam" id="PF01636">
    <property type="entry name" value="APH"/>
    <property type="match status" value="1"/>
</dbReference>
<gene>
    <name evidence="2" type="ORF">PVAG01_08496</name>
</gene>
<sequence>MLSKNLCIKVGTLKQPAEALTMQFVAKHTSIPVPKVHCAFERKVYKYILMERVQGRILRDDWLERSAESKEKILEQIKDMVNQMRCVPPPSGQGISNVAGGPLFDGRLSGGSYHGPFDTAQDFHRYLREGYDGEREDAPDADKLVEWHNQARGKPTFTHGDLSTMNIIARGDEVVGIIDWETAGWWPEYWEYTSAWHVNPYNEFWRDEVDKFLEPKLEELEMEKARRKLFGDF</sequence>
<dbReference type="InterPro" id="IPR011009">
    <property type="entry name" value="Kinase-like_dom_sf"/>
</dbReference>
<dbReference type="PANTHER" id="PTHR21310">
    <property type="entry name" value="AMINOGLYCOSIDE PHOSPHOTRANSFERASE-RELATED-RELATED"/>
    <property type="match status" value="1"/>
</dbReference>
<keyword evidence="3" id="KW-1185">Reference proteome</keyword>
<dbReference type="InterPro" id="IPR051678">
    <property type="entry name" value="AGP_Transferase"/>
</dbReference>
<organism evidence="2 3">
    <name type="scientific">Phlyctema vagabunda</name>
    <dbReference type="NCBI Taxonomy" id="108571"/>
    <lineage>
        <taxon>Eukaryota</taxon>
        <taxon>Fungi</taxon>
        <taxon>Dikarya</taxon>
        <taxon>Ascomycota</taxon>
        <taxon>Pezizomycotina</taxon>
        <taxon>Leotiomycetes</taxon>
        <taxon>Helotiales</taxon>
        <taxon>Dermateaceae</taxon>
        <taxon>Phlyctema</taxon>
    </lineage>
</organism>
<proteinExistence type="predicted"/>
<dbReference type="CDD" id="cd05120">
    <property type="entry name" value="APH_ChoK_like"/>
    <property type="match status" value="1"/>
</dbReference>
<reference evidence="2 3" key="1">
    <citation type="submission" date="2024-06" db="EMBL/GenBank/DDBJ databases">
        <title>Complete genome of Phlyctema vagabunda strain 19-DSS-EL-015.</title>
        <authorList>
            <person name="Fiorenzani C."/>
        </authorList>
    </citation>
    <scope>NUCLEOTIDE SEQUENCE [LARGE SCALE GENOMIC DNA]</scope>
    <source>
        <strain evidence="2 3">19-DSS-EL-015</strain>
    </source>
</reference>
<name>A0ABR4P9S1_9HELO</name>
<dbReference type="Proteomes" id="UP001629113">
    <property type="component" value="Unassembled WGS sequence"/>
</dbReference>
<evidence type="ECO:0000313" key="2">
    <source>
        <dbReference type="EMBL" id="KAL3419997.1"/>
    </source>
</evidence>
<feature type="domain" description="Aminoglycoside phosphotransferase" evidence="1">
    <location>
        <begin position="17"/>
        <end position="211"/>
    </location>
</feature>
<dbReference type="Gene3D" id="3.90.1200.10">
    <property type="match status" value="1"/>
</dbReference>
<protein>
    <recommendedName>
        <fullName evidence="1">Aminoglycoside phosphotransferase domain-containing protein</fullName>
    </recommendedName>
</protein>
<dbReference type="EMBL" id="JBFCZG010000007">
    <property type="protein sequence ID" value="KAL3419997.1"/>
    <property type="molecule type" value="Genomic_DNA"/>
</dbReference>